<dbReference type="GO" id="GO:0003735">
    <property type="term" value="F:structural constituent of ribosome"/>
    <property type="evidence" value="ECO:0007669"/>
    <property type="project" value="InterPro"/>
</dbReference>
<gene>
    <name evidence="5" type="ORF">BJG266_LOCUS36432</name>
    <name evidence="6" type="ORF">QVE165_LOCUS53426</name>
</gene>
<comment type="similarity">
    <text evidence="1">Belongs to the universal ribosomal protein uL29 family.</text>
</comment>
<dbReference type="AlphaFoldDB" id="A0A816BA98"/>
<dbReference type="Proteomes" id="UP000663832">
    <property type="component" value="Unassembled WGS sequence"/>
</dbReference>
<evidence type="ECO:0000256" key="3">
    <source>
        <dbReference type="ARBA" id="ARBA00023274"/>
    </source>
</evidence>
<dbReference type="EMBL" id="CAJNOM010001404">
    <property type="protein sequence ID" value="CAF1606640.1"/>
    <property type="molecule type" value="Genomic_DNA"/>
</dbReference>
<keyword evidence="7" id="KW-1185">Reference proteome</keyword>
<evidence type="ECO:0000256" key="2">
    <source>
        <dbReference type="ARBA" id="ARBA00022980"/>
    </source>
</evidence>
<evidence type="ECO:0000313" key="7">
    <source>
        <dbReference type="Proteomes" id="UP000663832"/>
    </source>
</evidence>
<reference evidence="6" key="1">
    <citation type="submission" date="2021-02" db="EMBL/GenBank/DDBJ databases">
        <authorList>
            <person name="Nowell W R."/>
        </authorList>
    </citation>
    <scope>NUCLEOTIDE SEQUENCE</scope>
</reference>
<evidence type="ECO:0000256" key="4">
    <source>
        <dbReference type="ARBA" id="ARBA00035204"/>
    </source>
</evidence>
<dbReference type="InterPro" id="IPR045059">
    <property type="entry name" value="Ribosomal_uL29_euk"/>
</dbReference>
<dbReference type="EMBL" id="CAJNOI010001061">
    <property type="protein sequence ID" value="CAF1378471.1"/>
    <property type="molecule type" value="Genomic_DNA"/>
</dbReference>
<dbReference type="GO" id="GO:0000463">
    <property type="term" value="P:maturation of LSU-rRNA from tricistronic rRNA transcript (SSU-rRNA, 5.8S rRNA, LSU-rRNA)"/>
    <property type="evidence" value="ECO:0007669"/>
    <property type="project" value="InterPro"/>
</dbReference>
<accession>A0A816BA98</accession>
<organism evidence="6 7">
    <name type="scientific">Adineta steineri</name>
    <dbReference type="NCBI Taxonomy" id="433720"/>
    <lineage>
        <taxon>Eukaryota</taxon>
        <taxon>Metazoa</taxon>
        <taxon>Spiralia</taxon>
        <taxon>Gnathifera</taxon>
        <taxon>Rotifera</taxon>
        <taxon>Eurotatoria</taxon>
        <taxon>Bdelloidea</taxon>
        <taxon>Adinetida</taxon>
        <taxon>Adinetidae</taxon>
        <taxon>Adineta</taxon>
    </lineage>
</organism>
<dbReference type="FunFam" id="6.10.250.3450:FF:000001">
    <property type="entry name" value="60S ribosomal protein L35"/>
    <property type="match status" value="1"/>
</dbReference>
<keyword evidence="3" id="KW-0687">Ribonucleoprotein</keyword>
<dbReference type="PANTHER" id="PTHR45722:SF2">
    <property type="entry name" value="LARGE RIBOSOMAL SUBUNIT PROTEIN UL29-RELATED"/>
    <property type="match status" value="1"/>
</dbReference>
<dbReference type="PANTHER" id="PTHR45722">
    <property type="entry name" value="60S RIBOSOMAL PROTEIN L35"/>
    <property type="match status" value="1"/>
</dbReference>
<name>A0A816BA98_9BILA</name>
<keyword evidence="2" id="KW-0689">Ribosomal protein</keyword>
<sequence>MTQRNCTQFRMKKPDELENELNNLQQELNILKLGTNNSNKIENIQKSIVHIRIVQNQTIKDNLRNFYQGEKHKPKDLRPKQTRAIRRELTSNEKSIQLKKIQRKNSSFPQRTFAIKD</sequence>
<evidence type="ECO:0000313" key="5">
    <source>
        <dbReference type="EMBL" id="CAF1378471.1"/>
    </source>
</evidence>
<dbReference type="OrthoDB" id="528635at2759"/>
<dbReference type="Gene3D" id="1.10.287.310">
    <property type="match status" value="1"/>
</dbReference>
<dbReference type="InterPro" id="IPR036049">
    <property type="entry name" value="Ribosomal_uL29_sf"/>
</dbReference>
<dbReference type="GO" id="GO:0006412">
    <property type="term" value="P:translation"/>
    <property type="evidence" value="ECO:0007669"/>
    <property type="project" value="InterPro"/>
</dbReference>
<dbReference type="Proteomes" id="UP000663877">
    <property type="component" value="Unassembled WGS sequence"/>
</dbReference>
<evidence type="ECO:0000313" key="6">
    <source>
        <dbReference type="EMBL" id="CAF1606640.1"/>
    </source>
</evidence>
<proteinExistence type="inferred from homology"/>
<comment type="caution">
    <text evidence="6">The sequence shown here is derived from an EMBL/GenBank/DDBJ whole genome shotgun (WGS) entry which is preliminary data.</text>
</comment>
<dbReference type="GO" id="GO:0022625">
    <property type="term" value="C:cytosolic large ribosomal subunit"/>
    <property type="evidence" value="ECO:0007669"/>
    <property type="project" value="InterPro"/>
</dbReference>
<evidence type="ECO:0000256" key="1">
    <source>
        <dbReference type="ARBA" id="ARBA00009254"/>
    </source>
</evidence>
<dbReference type="GO" id="GO:0003729">
    <property type="term" value="F:mRNA binding"/>
    <property type="evidence" value="ECO:0007669"/>
    <property type="project" value="TreeGrafter"/>
</dbReference>
<protein>
    <recommendedName>
        <fullName evidence="4">Large ribosomal subunit protein uL29</fullName>
    </recommendedName>
</protein>
<dbReference type="Gene3D" id="6.10.250.3450">
    <property type="match status" value="1"/>
</dbReference>